<reference evidence="2" key="1">
    <citation type="submission" date="2015-09" db="EMBL/GenBank/DDBJ databases">
        <title>Scylla olivacea transcriptome.</title>
        <authorList>
            <person name="Ikhwanuddin M."/>
        </authorList>
    </citation>
    <scope>NUCLEOTIDE SEQUENCE</scope>
</reference>
<evidence type="ECO:0000259" key="1">
    <source>
        <dbReference type="Pfam" id="PF07678"/>
    </source>
</evidence>
<feature type="domain" description="Alpha-macroglobulin-like TED" evidence="1">
    <location>
        <begin position="1"/>
        <end position="84"/>
    </location>
</feature>
<dbReference type="EMBL" id="GDRN01077887">
    <property type="protein sequence ID" value="JAI62675.1"/>
    <property type="molecule type" value="Transcribed_RNA"/>
</dbReference>
<dbReference type="Gene3D" id="1.50.10.20">
    <property type="match status" value="1"/>
</dbReference>
<name>A0A0P4W741_SCYOL</name>
<proteinExistence type="predicted"/>
<sequence>MKREHGNKIYWSREPIAFNNLVYEDNQRPFMLPKDDQKWDAHAVETTSYALLVFVARDGIGILQENIVRFLAVMRELDGGLISTLVREEGRWQEEARVGDVVVVVYFDLYYGCVEVFDGLYCFLYDFVYPQNDVVLKLYILLM</sequence>
<dbReference type="InterPro" id="IPR011626">
    <property type="entry name" value="Alpha-macroglobulin_TED"/>
</dbReference>
<dbReference type="Pfam" id="PF07678">
    <property type="entry name" value="TED_complement"/>
    <property type="match status" value="1"/>
</dbReference>
<evidence type="ECO:0000313" key="2">
    <source>
        <dbReference type="EMBL" id="JAI62675.1"/>
    </source>
</evidence>
<accession>A0A0P4W741</accession>
<protein>
    <recommendedName>
        <fullName evidence="1">Alpha-macroglobulin-like TED domain-containing protein</fullName>
    </recommendedName>
</protein>
<dbReference type="GO" id="GO:0005615">
    <property type="term" value="C:extracellular space"/>
    <property type="evidence" value="ECO:0007669"/>
    <property type="project" value="InterPro"/>
</dbReference>
<organism evidence="2">
    <name type="scientific">Scylla olivacea</name>
    <name type="common">Orange mud crab</name>
    <name type="synonym">Cancer olivacea</name>
    <dbReference type="NCBI Taxonomy" id="85551"/>
    <lineage>
        <taxon>Eukaryota</taxon>
        <taxon>Metazoa</taxon>
        <taxon>Ecdysozoa</taxon>
        <taxon>Arthropoda</taxon>
        <taxon>Crustacea</taxon>
        <taxon>Multicrustacea</taxon>
        <taxon>Malacostraca</taxon>
        <taxon>Eumalacostraca</taxon>
        <taxon>Eucarida</taxon>
        <taxon>Decapoda</taxon>
        <taxon>Pleocyemata</taxon>
        <taxon>Brachyura</taxon>
        <taxon>Eubrachyura</taxon>
        <taxon>Portunoidea</taxon>
        <taxon>Portunidae</taxon>
        <taxon>Portuninae</taxon>
        <taxon>Scylla</taxon>
    </lineage>
</organism>
<dbReference type="AlphaFoldDB" id="A0A0P4W741"/>